<dbReference type="InterPro" id="IPR000572">
    <property type="entry name" value="OxRdtase_Mopterin-bd_dom"/>
</dbReference>
<dbReference type="Pfam" id="PF00174">
    <property type="entry name" value="Oxidored_molyb"/>
    <property type="match status" value="1"/>
</dbReference>
<organism evidence="2">
    <name type="scientific">hydrothermal vent metagenome</name>
    <dbReference type="NCBI Taxonomy" id="652676"/>
    <lineage>
        <taxon>unclassified sequences</taxon>
        <taxon>metagenomes</taxon>
        <taxon>ecological metagenomes</taxon>
    </lineage>
</organism>
<reference evidence="2" key="1">
    <citation type="submission" date="2018-06" db="EMBL/GenBank/DDBJ databases">
        <authorList>
            <person name="Zhirakovskaya E."/>
        </authorList>
    </citation>
    <scope>NUCLEOTIDE SEQUENCE</scope>
</reference>
<dbReference type="AlphaFoldDB" id="A0A3B0T8L7"/>
<dbReference type="SUPFAM" id="SSF56524">
    <property type="entry name" value="Oxidoreductase molybdopterin-binding domain"/>
    <property type="match status" value="1"/>
</dbReference>
<dbReference type="InterPro" id="IPR036374">
    <property type="entry name" value="OxRdtase_Mopterin-bd_sf"/>
</dbReference>
<evidence type="ECO:0000259" key="1">
    <source>
        <dbReference type="Pfam" id="PF00174"/>
    </source>
</evidence>
<accession>A0A3B0T8L7</accession>
<dbReference type="PANTHER" id="PTHR43032">
    <property type="entry name" value="PROTEIN-METHIONINE-SULFOXIDE REDUCTASE"/>
    <property type="match status" value="1"/>
</dbReference>
<evidence type="ECO:0000313" key="2">
    <source>
        <dbReference type="EMBL" id="VAW09687.1"/>
    </source>
</evidence>
<dbReference type="Gene3D" id="3.90.420.10">
    <property type="entry name" value="Oxidoreductase, molybdopterin-binding domain"/>
    <property type="match status" value="1"/>
</dbReference>
<dbReference type="CDD" id="cd02109">
    <property type="entry name" value="arch_bact_SO_family_Moco"/>
    <property type="match status" value="1"/>
</dbReference>
<sequence>MSFFSRNRAQLADMGIDPARLPSGQYHTPQFPVLHVGSVPDIDLASWSFAVDGLVAEERTWGWHEFQSLPTTSKTFDIHCVTKWSKFDTSWEGVPVRTVWDQLDVDPAASHVMLKDVQGYTTNLPIEDFLREDNLFAHSYEGKPLDAEHGWPLRLVVPHLYFWKSCKWVAGFTVMDADAPGFWEQNGYHMYGDPFKEQRFHGD</sequence>
<feature type="domain" description="Oxidoreductase molybdopterin-binding" evidence="1">
    <location>
        <begin position="37"/>
        <end position="183"/>
    </location>
</feature>
<proteinExistence type="predicted"/>
<protein>
    <recommendedName>
        <fullName evidence="1">Oxidoreductase molybdopterin-binding domain-containing protein</fullName>
    </recommendedName>
</protein>
<gene>
    <name evidence="2" type="ORF">MNBD_ACTINO02-187</name>
</gene>
<dbReference type="EMBL" id="UOEK01000633">
    <property type="protein sequence ID" value="VAW09687.1"/>
    <property type="molecule type" value="Genomic_DNA"/>
</dbReference>
<name>A0A3B0T8L7_9ZZZZ</name>
<dbReference type="PANTHER" id="PTHR43032:SF4">
    <property type="entry name" value="OXIDOREDUCTASE MOLYBDOPTERIN-BINDING DOMAIN-CONTAINING PROTEIN"/>
    <property type="match status" value="1"/>
</dbReference>